<name>A0A1F4T552_UNCSA</name>
<protein>
    <submittedName>
        <fullName evidence="1">Uncharacterized protein</fullName>
    </submittedName>
</protein>
<comment type="caution">
    <text evidence="1">The sequence shown here is derived from an EMBL/GenBank/DDBJ whole genome shotgun (WGS) entry which is preliminary data.</text>
</comment>
<evidence type="ECO:0000313" key="1">
    <source>
        <dbReference type="EMBL" id="OGC27838.1"/>
    </source>
</evidence>
<dbReference type="AlphaFoldDB" id="A0A1F4T552"/>
<proteinExistence type="predicted"/>
<accession>A0A1F4T552</accession>
<sequence length="266" mass="30471">MAEQFITPIVPNIGPVGEAVAGNAGAVFTATDKKIIKERVGDEVNPTRNFGEVFLSRSLTPKVENELTSVQPEENPKEIESRRKDHERMLKHAPIAVARDRVEITNLTPEERLMEKPAEFNAPADETITIATEDDQKREEQKKRETLRKETSKIAKELLLNSTSLFDQFTIEQNELHTLVSRIKEHHLKRLLCASREEFEKLTEQIKTETLHSAKPEAKGWIEAQLKELTKSAADYKLKLLRSLQDMGFNPIRDKNIKWLEKIVNL</sequence>
<evidence type="ECO:0000313" key="2">
    <source>
        <dbReference type="Proteomes" id="UP000178602"/>
    </source>
</evidence>
<dbReference type="Proteomes" id="UP000178602">
    <property type="component" value="Unassembled WGS sequence"/>
</dbReference>
<gene>
    <name evidence="1" type="ORF">A3K49_02385</name>
</gene>
<organism evidence="1 2">
    <name type="scientific">candidate division WOR-1 bacterium RIFOXYC12_FULL_54_18</name>
    <dbReference type="NCBI Taxonomy" id="1802584"/>
    <lineage>
        <taxon>Bacteria</taxon>
        <taxon>Bacillati</taxon>
        <taxon>Saganbacteria</taxon>
    </lineage>
</organism>
<reference evidence="1 2" key="1">
    <citation type="journal article" date="2016" name="Nat. Commun.">
        <title>Thousands of microbial genomes shed light on interconnected biogeochemical processes in an aquifer system.</title>
        <authorList>
            <person name="Anantharaman K."/>
            <person name="Brown C.T."/>
            <person name="Hug L.A."/>
            <person name="Sharon I."/>
            <person name="Castelle C.J."/>
            <person name="Probst A.J."/>
            <person name="Thomas B.C."/>
            <person name="Singh A."/>
            <person name="Wilkins M.J."/>
            <person name="Karaoz U."/>
            <person name="Brodie E.L."/>
            <person name="Williams K.H."/>
            <person name="Hubbard S.S."/>
            <person name="Banfield J.F."/>
        </authorList>
    </citation>
    <scope>NUCLEOTIDE SEQUENCE [LARGE SCALE GENOMIC DNA]</scope>
</reference>
<dbReference type="EMBL" id="MEUG01000001">
    <property type="protein sequence ID" value="OGC27838.1"/>
    <property type="molecule type" value="Genomic_DNA"/>
</dbReference>